<dbReference type="Proteomes" id="UP000619512">
    <property type="component" value="Unassembled WGS sequence"/>
</dbReference>
<organism evidence="2 3">
    <name type="scientific">Pseudoduganella plicata</name>
    <dbReference type="NCBI Taxonomy" id="321984"/>
    <lineage>
        <taxon>Bacteria</taxon>
        <taxon>Pseudomonadati</taxon>
        <taxon>Pseudomonadota</taxon>
        <taxon>Betaproteobacteria</taxon>
        <taxon>Burkholderiales</taxon>
        <taxon>Oxalobacteraceae</taxon>
        <taxon>Telluria group</taxon>
        <taxon>Pseudoduganella</taxon>
    </lineage>
</organism>
<evidence type="ECO:0000256" key="1">
    <source>
        <dbReference type="SAM" id="Phobius"/>
    </source>
</evidence>
<reference evidence="2" key="1">
    <citation type="journal article" date="2014" name="Int. J. Syst. Evol. Microbiol.">
        <title>Complete genome sequence of Corynebacterium casei LMG S-19264T (=DSM 44701T), isolated from a smear-ripened cheese.</title>
        <authorList>
            <consortium name="US DOE Joint Genome Institute (JGI-PGF)"/>
            <person name="Walter F."/>
            <person name="Albersmeier A."/>
            <person name="Kalinowski J."/>
            <person name="Ruckert C."/>
        </authorList>
    </citation>
    <scope>NUCLEOTIDE SEQUENCE</scope>
    <source>
        <strain evidence="2">KCTC 12344</strain>
    </source>
</reference>
<keyword evidence="1" id="KW-1133">Transmembrane helix</keyword>
<accession>A0AA88C665</accession>
<evidence type="ECO:0000313" key="2">
    <source>
        <dbReference type="EMBL" id="GGY72041.1"/>
    </source>
</evidence>
<name>A0AA88C665_9BURK</name>
<feature type="transmembrane region" description="Helical" evidence="1">
    <location>
        <begin position="20"/>
        <end position="40"/>
    </location>
</feature>
<dbReference type="Pfam" id="PF10741">
    <property type="entry name" value="T2SSM_b"/>
    <property type="match status" value="1"/>
</dbReference>
<comment type="caution">
    <text evidence="2">The sequence shown here is derived from an EMBL/GenBank/DDBJ whole genome shotgun (WGS) entry which is preliminary data.</text>
</comment>
<dbReference type="AlphaFoldDB" id="A0AA88C665"/>
<sequence length="180" mass="19740">MRAVRFFQFYLLRSWHSQPLAAVAVLASSLGLAVMLGVAWRVESERHQVRDDIAALRHARTQRPAPMSADSGAAADIPVLPDFDSAAVVHTFTSVVTQAGLPLDEVNYALEDTREQPYLRYRISLSVKSGYPQLRKAVAALASEMPNVALDAVRCGRENPAMTALACELTFSGFFRKPHG</sequence>
<proteinExistence type="predicted"/>
<protein>
    <recommendedName>
        <fullName evidence="4">Type 4a pilus biogenesis protein PilO</fullName>
    </recommendedName>
</protein>
<evidence type="ECO:0000313" key="3">
    <source>
        <dbReference type="Proteomes" id="UP000619512"/>
    </source>
</evidence>
<keyword evidence="1" id="KW-0472">Membrane</keyword>
<gene>
    <name evidence="2" type="ORF">GCM10007388_00030</name>
</gene>
<reference evidence="2" key="2">
    <citation type="submission" date="2022-12" db="EMBL/GenBank/DDBJ databases">
        <authorList>
            <person name="Sun Q."/>
            <person name="Kim S."/>
        </authorList>
    </citation>
    <scope>NUCLEOTIDE SEQUENCE</scope>
    <source>
        <strain evidence="2">KCTC 12344</strain>
    </source>
</reference>
<dbReference type="EMBL" id="BMWW01000001">
    <property type="protein sequence ID" value="GGY72041.1"/>
    <property type="molecule type" value="Genomic_DNA"/>
</dbReference>
<dbReference type="InterPro" id="IPR034756">
    <property type="entry name" value="T2SSM_b"/>
</dbReference>
<keyword evidence="1" id="KW-0812">Transmembrane</keyword>
<evidence type="ECO:0008006" key="4">
    <source>
        <dbReference type="Google" id="ProtNLM"/>
    </source>
</evidence>